<dbReference type="OrthoDB" id="6106722at2759"/>
<dbReference type="InterPro" id="IPR024810">
    <property type="entry name" value="MAB21L/cGLR"/>
</dbReference>
<organism evidence="2 3">
    <name type="scientific">Mytilus galloprovincialis</name>
    <name type="common">Mediterranean mussel</name>
    <dbReference type="NCBI Taxonomy" id="29158"/>
    <lineage>
        <taxon>Eukaryota</taxon>
        <taxon>Metazoa</taxon>
        <taxon>Spiralia</taxon>
        <taxon>Lophotrochozoa</taxon>
        <taxon>Mollusca</taxon>
        <taxon>Bivalvia</taxon>
        <taxon>Autobranchia</taxon>
        <taxon>Pteriomorphia</taxon>
        <taxon>Mytilida</taxon>
        <taxon>Mytiloidea</taxon>
        <taxon>Mytilidae</taxon>
        <taxon>Mytilinae</taxon>
        <taxon>Mytilus</taxon>
    </lineage>
</organism>
<accession>A0A8B6EAM2</accession>
<dbReference type="InterPro" id="IPR046906">
    <property type="entry name" value="Mab-21_HhH/H2TH-like"/>
</dbReference>
<keyword evidence="3" id="KW-1185">Reference proteome</keyword>
<gene>
    <name evidence="2" type="ORF">MGAL_10B031490</name>
</gene>
<comment type="caution">
    <text evidence="2">The sequence shown here is derived from an EMBL/GenBank/DDBJ whole genome shotgun (WGS) entry which is preliminary data.</text>
</comment>
<evidence type="ECO:0000259" key="1">
    <source>
        <dbReference type="Pfam" id="PF20266"/>
    </source>
</evidence>
<dbReference type="Pfam" id="PF20266">
    <property type="entry name" value="Mab-21_C"/>
    <property type="match status" value="1"/>
</dbReference>
<dbReference type="SMART" id="SM01265">
    <property type="entry name" value="Mab-21"/>
    <property type="match status" value="1"/>
</dbReference>
<dbReference type="Gene3D" id="1.10.1410.40">
    <property type="match status" value="1"/>
</dbReference>
<reference evidence="2" key="1">
    <citation type="submission" date="2018-11" db="EMBL/GenBank/DDBJ databases">
        <authorList>
            <person name="Alioto T."/>
            <person name="Alioto T."/>
        </authorList>
    </citation>
    <scope>NUCLEOTIDE SEQUENCE</scope>
</reference>
<dbReference type="EMBL" id="UYJE01004893">
    <property type="protein sequence ID" value="VDI32292.1"/>
    <property type="molecule type" value="Genomic_DNA"/>
</dbReference>
<dbReference type="AlphaFoldDB" id="A0A8B6EAM2"/>
<dbReference type="PANTHER" id="PTHR10656">
    <property type="entry name" value="CELL FATE DETERMINING PROTEIN MAB21-RELATED"/>
    <property type="match status" value="1"/>
</dbReference>
<dbReference type="Proteomes" id="UP000596742">
    <property type="component" value="Unassembled WGS sequence"/>
</dbReference>
<feature type="domain" description="Mab-21-like HhH/H2TH-like" evidence="1">
    <location>
        <begin position="218"/>
        <end position="311"/>
    </location>
</feature>
<evidence type="ECO:0000313" key="3">
    <source>
        <dbReference type="Proteomes" id="UP000596742"/>
    </source>
</evidence>
<evidence type="ECO:0000313" key="2">
    <source>
        <dbReference type="EMBL" id="VDI32292.1"/>
    </source>
</evidence>
<protein>
    <recommendedName>
        <fullName evidence="1">Mab-21-like HhH/H2TH-like domain-containing protein</fullName>
    </recommendedName>
</protein>
<proteinExistence type="predicted"/>
<dbReference type="PANTHER" id="PTHR10656:SF69">
    <property type="entry name" value="MAB-21-LIKE HHH_H2TH-LIKE DOMAIN-CONTAINING PROTEIN"/>
    <property type="match status" value="1"/>
</dbReference>
<sequence>MINFRREKNRQLDEIHNNIFPTPVVTSGGKAEGTALYFESDIDRLYVAKGITCVEPNVQCSSPTIFHLDRYNCSPGYARLKLIQENSSFVRNQLKLENGYVMNDFSIGNPNTMVDINGTIIIKQDRIGPAERYGNDFSNYDFVVGLVCICPDLIEKWAKRERMHGWPGPNLVKQISLLEGHVVAVSNKDSMYPLSEWRICYTKAEIMLVHSLTESQTKLYMLLKLMAKSVLKPLCPAMTSYIMKNIVFWEIETNPRQQFSQASLIDRLIDTIIILKQALESNYLESYMIAERNLFQGRITDLERKILLEKVDELLNEKENIFKHCTKIHRAMLRLKESPDEYSQEAEKRDCIEKLVLKKNVIFKLTEKCHNPEELPIQDRLKQNEEYTKCETELYRLVIPDESELLKAGHNLEEVYIHRLFDILS</sequence>
<name>A0A8B6EAM2_MYTGA</name>